<proteinExistence type="predicted"/>
<sequence length="72" mass="8483">YKKNNSNSIFSLYIYTYMYSCFSLHISSLSLTINPGNSDNYTPFHFIKHTHFLVFTVFFFFLLLCFSASVEI</sequence>
<accession>A0A0V0GE87</accession>
<feature type="non-terminal residue" evidence="2">
    <location>
        <position position="1"/>
    </location>
</feature>
<keyword evidence="1" id="KW-1133">Transmembrane helix</keyword>
<evidence type="ECO:0000256" key="1">
    <source>
        <dbReference type="SAM" id="Phobius"/>
    </source>
</evidence>
<feature type="transmembrane region" description="Helical" evidence="1">
    <location>
        <begin position="12"/>
        <end position="31"/>
    </location>
</feature>
<keyword evidence="1" id="KW-0472">Membrane</keyword>
<dbReference type="EMBL" id="GEDG01041164">
    <property type="protein sequence ID" value="JAP06481.1"/>
    <property type="molecule type" value="Transcribed_RNA"/>
</dbReference>
<organism evidence="2">
    <name type="scientific">Solanum chacoense</name>
    <name type="common">Chaco potato</name>
    <dbReference type="NCBI Taxonomy" id="4108"/>
    <lineage>
        <taxon>Eukaryota</taxon>
        <taxon>Viridiplantae</taxon>
        <taxon>Streptophyta</taxon>
        <taxon>Embryophyta</taxon>
        <taxon>Tracheophyta</taxon>
        <taxon>Spermatophyta</taxon>
        <taxon>Magnoliopsida</taxon>
        <taxon>eudicotyledons</taxon>
        <taxon>Gunneridae</taxon>
        <taxon>Pentapetalae</taxon>
        <taxon>asterids</taxon>
        <taxon>lamiids</taxon>
        <taxon>Solanales</taxon>
        <taxon>Solanaceae</taxon>
        <taxon>Solanoideae</taxon>
        <taxon>Solaneae</taxon>
        <taxon>Solanum</taxon>
    </lineage>
</organism>
<dbReference type="AlphaFoldDB" id="A0A0V0GE87"/>
<name>A0A0V0GE87_SOLCH</name>
<evidence type="ECO:0000313" key="2">
    <source>
        <dbReference type="EMBL" id="JAP06481.1"/>
    </source>
</evidence>
<protein>
    <submittedName>
        <fullName evidence="2">Putative ovule protein</fullName>
    </submittedName>
</protein>
<keyword evidence="1" id="KW-0812">Transmembrane</keyword>
<reference evidence="2" key="1">
    <citation type="submission" date="2015-12" db="EMBL/GenBank/DDBJ databases">
        <title>Gene expression during late stages of embryo sac development: a critical building block for successful pollen-pistil interactions.</title>
        <authorList>
            <person name="Liu Y."/>
            <person name="Joly V."/>
            <person name="Sabar M."/>
            <person name="Matton D.P."/>
        </authorList>
    </citation>
    <scope>NUCLEOTIDE SEQUENCE</scope>
</reference>
<feature type="transmembrane region" description="Helical" evidence="1">
    <location>
        <begin position="51"/>
        <end position="70"/>
    </location>
</feature>